<keyword evidence="3" id="KW-0804">Transcription</keyword>
<dbReference type="PRINTS" id="PR00778">
    <property type="entry name" value="HTHARSR"/>
</dbReference>
<dbReference type="InterPro" id="IPR001845">
    <property type="entry name" value="HTH_ArsR_DNA-bd_dom"/>
</dbReference>
<dbReference type="GO" id="GO:0003700">
    <property type="term" value="F:DNA-binding transcription factor activity"/>
    <property type="evidence" value="ECO:0007669"/>
    <property type="project" value="InterPro"/>
</dbReference>
<dbReference type="AlphaFoldDB" id="A0A5K1I563"/>
<dbReference type="InterPro" id="IPR036388">
    <property type="entry name" value="WH-like_DNA-bd_sf"/>
</dbReference>
<accession>A0A5K1I563</accession>
<dbReference type="Pfam" id="PF01022">
    <property type="entry name" value="HTH_5"/>
    <property type="match status" value="1"/>
</dbReference>
<feature type="domain" description="HTH arsR-type" evidence="4">
    <location>
        <begin position="31"/>
        <end position="125"/>
    </location>
</feature>
<reference evidence="5 6" key="1">
    <citation type="submission" date="2019-09" db="EMBL/GenBank/DDBJ databases">
        <authorList>
            <person name="Criscuolo A."/>
        </authorList>
    </citation>
    <scope>NUCLEOTIDE SEQUENCE [LARGE SCALE GENOMIC DNA]</scope>
    <source>
        <strain evidence="6">3(2)</strain>
    </source>
</reference>
<dbReference type="InterPro" id="IPR011991">
    <property type="entry name" value="ArsR-like_HTH"/>
</dbReference>
<sequence>MQAIGKRMPSLPERGQIMGNNNAAAARLLEDGTAVIDEASALLKAMANDNRLRILCLLDGNELSVTELNQRLSLSQSALSQHLAILRRENLVSTRRESQTIYYSLHGKRARTLIEALGSLKLQGRA</sequence>
<keyword evidence="6" id="KW-1185">Reference proteome</keyword>
<dbReference type="PANTHER" id="PTHR33154:SF28">
    <property type="entry name" value="HTH-TYPE TRANSCRIPTIONAL REGULATOR YGAV-RELATED"/>
    <property type="match status" value="1"/>
</dbReference>
<dbReference type="InterPro" id="IPR051081">
    <property type="entry name" value="HTH_MetalResp_TranReg"/>
</dbReference>
<organism evidence="5 6">
    <name type="scientific">Halomonas lysinitropha</name>
    <dbReference type="NCBI Taxonomy" id="2607506"/>
    <lineage>
        <taxon>Bacteria</taxon>
        <taxon>Pseudomonadati</taxon>
        <taxon>Pseudomonadota</taxon>
        <taxon>Gammaproteobacteria</taxon>
        <taxon>Oceanospirillales</taxon>
        <taxon>Halomonadaceae</taxon>
        <taxon>Halomonas</taxon>
    </lineage>
</organism>
<evidence type="ECO:0000313" key="6">
    <source>
        <dbReference type="Proteomes" id="UP000326725"/>
    </source>
</evidence>
<dbReference type="Gene3D" id="1.10.10.10">
    <property type="entry name" value="Winged helix-like DNA-binding domain superfamily/Winged helix DNA-binding domain"/>
    <property type="match status" value="1"/>
</dbReference>
<proteinExistence type="predicted"/>
<protein>
    <submittedName>
        <fullName evidence="5">Biofilm growth-associated repressor</fullName>
    </submittedName>
</protein>
<dbReference type="EMBL" id="CABVOU010000039">
    <property type="protein sequence ID" value="VVZ96734.1"/>
    <property type="molecule type" value="Genomic_DNA"/>
</dbReference>
<dbReference type="NCBIfam" id="NF033788">
    <property type="entry name" value="HTH_metalloreg"/>
    <property type="match status" value="1"/>
</dbReference>
<dbReference type="SUPFAM" id="SSF46785">
    <property type="entry name" value="Winged helix' DNA-binding domain"/>
    <property type="match status" value="1"/>
</dbReference>
<keyword evidence="1" id="KW-0805">Transcription regulation</keyword>
<dbReference type="Proteomes" id="UP000326725">
    <property type="component" value="Unassembled WGS sequence"/>
</dbReference>
<evidence type="ECO:0000313" key="5">
    <source>
        <dbReference type="EMBL" id="VVZ96734.1"/>
    </source>
</evidence>
<dbReference type="InterPro" id="IPR036390">
    <property type="entry name" value="WH_DNA-bd_sf"/>
</dbReference>
<dbReference type="SMART" id="SM00418">
    <property type="entry name" value="HTH_ARSR"/>
    <property type="match status" value="1"/>
</dbReference>
<dbReference type="GO" id="GO:0003677">
    <property type="term" value="F:DNA binding"/>
    <property type="evidence" value="ECO:0007669"/>
    <property type="project" value="UniProtKB-KW"/>
</dbReference>
<name>A0A5K1I563_9GAMM</name>
<gene>
    <name evidence="5" type="primary">bigR</name>
    <name evidence="5" type="ORF">HALO32_02841</name>
</gene>
<evidence type="ECO:0000256" key="1">
    <source>
        <dbReference type="ARBA" id="ARBA00023015"/>
    </source>
</evidence>
<keyword evidence="2" id="KW-0238">DNA-binding</keyword>
<evidence type="ECO:0000256" key="2">
    <source>
        <dbReference type="ARBA" id="ARBA00023125"/>
    </source>
</evidence>
<evidence type="ECO:0000256" key="3">
    <source>
        <dbReference type="ARBA" id="ARBA00023163"/>
    </source>
</evidence>
<dbReference type="PANTHER" id="PTHR33154">
    <property type="entry name" value="TRANSCRIPTIONAL REGULATOR, ARSR FAMILY"/>
    <property type="match status" value="1"/>
</dbReference>
<evidence type="ECO:0000259" key="4">
    <source>
        <dbReference type="PROSITE" id="PS50987"/>
    </source>
</evidence>
<dbReference type="PROSITE" id="PS50987">
    <property type="entry name" value="HTH_ARSR_2"/>
    <property type="match status" value="1"/>
</dbReference>
<dbReference type="CDD" id="cd00090">
    <property type="entry name" value="HTH_ARSR"/>
    <property type="match status" value="1"/>
</dbReference>